<dbReference type="Gene3D" id="3.10.129.10">
    <property type="entry name" value="Hotdog Thioesterase"/>
    <property type="match status" value="2"/>
</dbReference>
<reference evidence="2" key="1">
    <citation type="journal article" date="2019" name="Int. J. Syst. Evol. Microbiol.">
        <title>The Global Catalogue of Microorganisms (GCM) 10K type strain sequencing project: providing services to taxonomists for standard genome sequencing and annotation.</title>
        <authorList>
            <consortium name="The Broad Institute Genomics Platform"/>
            <consortium name="The Broad Institute Genome Sequencing Center for Infectious Disease"/>
            <person name="Wu L."/>
            <person name="Ma J."/>
        </authorList>
    </citation>
    <scope>NUCLEOTIDE SEQUENCE [LARGE SCALE GENOMIC DNA]</scope>
    <source>
        <strain evidence="2">JCM 10083</strain>
    </source>
</reference>
<dbReference type="PANTHER" id="PTHR43664">
    <property type="entry name" value="MONOAMINE OXIDASE-RELATED"/>
    <property type="match status" value="1"/>
</dbReference>
<accession>A0ABW2T6T2</accession>
<proteinExistence type="predicted"/>
<dbReference type="PANTHER" id="PTHR43664:SF1">
    <property type="entry name" value="BETA-METHYLMALYL-COA DEHYDRATASE"/>
    <property type="match status" value="1"/>
</dbReference>
<name>A0ABW2T6T2_9ACTN</name>
<dbReference type="EMBL" id="JBHTEE010000001">
    <property type="protein sequence ID" value="MFC7603860.1"/>
    <property type="molecule type" value="Genomic_DNA"/>
</dbReference>
<dbReference type="Proteomes" id="UP001596514">
    <property type="component" value="Unassembled WGS sequence"/>
</dbReference>
<protein>
    <submittedName>
        <fullName evidence="1">MaoC family dehydratase</fullName>
    </submittedName>
</protein>
<comment type="caution">
    <text evidence="1">The sequence shown here is derived from an EMBL/GenBank/DDBJ whole genome shotgun (WGS) entry which is preliminary data.</text>
</comment>
<dbReference type="SUPFAM" id="SSF54637">
    <property type="entry name" value="Thioesterase/thiol ester dehydrase-isomerase"/>
    <property type="match status" value="2"/>
</dbReference>
<sequence>MNPTETLIDGPYFEDLHHGLRFEDVPALTLTEGLAAAHQAIVGGRLPLVVDHTLAGRVVGEGAVLAAPNLVWDVAIGQSTIVTHAVKANLFYRGVVFRRAPLIGDTLRTVTEVVGLRQNSRRPGRPATGLAALRIGTRDQHDRPVLDFWRCAMIPLRDQEAETGHADDLSAVGTAPTTAELSQVAAGWDLGAYRARVRGRRLGDLAPGQVFRVAGGDVVSSAPELARLTLNSARVHHDASAGAAGRLVYGGHTVGIALHQAVRALPETVTVAGWHGCDHLGPVAEGDTLTSVIEVERTERLADGGLVHLRSRVHAHRPGLPPVDVLDWRFVAVFAGGGATG</sequence>
<evidence type="ECO:0000313" key="1">
    <source>
        <dbReference type="EMBL" id="MFC7603860.1"/>
    </source>
</evidence>
<dbReference type="RefSeq" id="WP_343970117.1">
    <property type="nucleotide sequence ID" value="NZ_BAAAGK010000082.1"/>
</dbReference>
<evidence type="ECO:0000313" key="2">
    <source>
        <dbReference type="Proteomes" id="UP001596514"/>
    </source>
</evidence>
<keyword evidence="2" id="KW-1185">Reference proteome</keyword>
<gene>
    <name evidence="1" type="ORF">ACFQVD_27470</name>
</gene>
<dbReference type="CDD" id="cd03451">
    <property type="entry name" value="FkbR2"/>
    <property type="match status" value="1"/>
</dbReference>
<organism evidence="1 2">
    <name type="scientific">Streptosporangium amethystogenes subsp. fukuiense</name>
    <dbReference type="NCBI Taxonomy" id="698418"/>
    <lineage>
        <taxon>Bacteria</taxon>
        <taxon>Bacillati</taxon>
        <taxon>Actinomycetota</taxon>
        <taxon>Actinomycetes</taxon>
        <taxon>Streptosporangiales</taxon>
        <taxon>Streptosporangiaceae</taxon>
        <taxon>Streptosporangium</taxon>
    </lineage>
</organism>
<dbReference type="InterPro" id="IPR052342">
    <property type="entry name" value="MCH/BMMD"/>
</dbReference>
<dbReference type="InterPro" id="IPR029069">
    <property type="entry name" value="HotDog_dom_sf"/>
</dbReference>